<gene>
    <name evidence="3" type="ORF">C1I92_23530</name>
</gene>
<dbReference type="EMBL" id="POTW01000071">
    <property type="protein sequence ID" value="PZF80941.1"/>
    <property type="molecule type" value="Genomic_DNA"/>
</dbReference>
<dbReference type="AlphaFoldDB" id="A0A2W2B0J6"/>
<organism evidence="3 4">
    <name type="scientific">Jiangella anatolica</name>
    <dbReference type="NCBI Taxonomy" id="2670374"/>
    <lineage>
        <taxon>Bacteria</taxon>
        <taxon>Bacillati</taxon>
        <taxon>Actinomycetota</taxon>
        <taxon>Actinomycetes</taxon>
        <taxon>Jiangellales</taxon>
        <taxon>Jiangellaceae</taxon>
        <taxon>Jiangella</taxon>
    </lineage>
</organism>
<name>A0A2W2B0J6_9ACTN</name>
<evidence type="ECO:0000256" key="2">
    <source>
        <dbReference type="SAM" id="Coils"/>
    </source>
</evidence>
<dbReference type="Proteomes" id="UP000248764">
    <property type="component" value="Unassembled WGS sequence"/>
</dbReference>
<protein>
    <recommendedName>
        <fullName evidence="5">DUF881 domain-containing protein</fullName>
    </recommendedName>
</protein>
<evidence type="ECO:0000313" key="4">
    <source>
        <dbReference type="Proteomes" id="UP000248764"/>
    </source>
</evidence>
<evidence type="ECO:0008006" key="5">
    <source>
        <dbReference type="Google" id="ProtNLM"/>
    </source>
</evidence>
<dbReference type="Gene3D" id="3.30.70.1880">
    <property type="entry name" value="Protein of unknown function DUF881"/>
    <property type="match status" value="1"/>
</dbReference>
<dbReference type="Pfam" id="PF05949">
    <property type="entry name" value="DUF881"/>
    <property type="match status" value="1"/>
</dbReference>
<proteinExistence type="inferred from homology"/>
<keyword evidence="2" id="KW-0175">Coiled coil</keyword>
<dbReference type="PANTHER" id="PTHR37313">
    <property type="entry name" value="UPF0749 PROTEIN RV1825"/>
    <property type="match status" value="1"/>
</dbReference>
<accession>A0A2W2B0J6</accession>
<feature type="coiled-coil region" evidence="2">
    <location>
        <begin position="61"/>
        <end position="95"/>
    </location>
</feature>
<evidence type="ECO:0000256" key="1">
    <source>
        <dbReference type="ARBA" id="ARBA00009108"/>
    </source>
</evidence>
<dbReference type="PANTHER" id="PTHR37313:SF4">
    <property type="entry name" value="CONSERVED MEMBRANE PROTEIN-RELATED"/>
    <property type="match status" value="1"/>
</dbReference>
<dbReference type="InterPro" id="IPR010273">
    <property type="entry name" value="DUF881"/>
</dbReference>
<dbReference type="GO" id="GO:0005886">
    <property type="term" value="C:plasma membrane"/>
    <property type="evidence" value="ECO:0007669"/>
    <property type="project" value="TreeGrafter"/>
</dbReference>
<comment type="caution">
    <text evidence="3">The sequence shown here is derived from an EMBL/GenBank/DDBJ whole genome shotgun (WGS) entry which is preliminary data.</text>
</comment>
<keyword evidence="4" id="KW-1185">Reference proteome</keyword>
<sequence length="260" mass="28152">MTPTSRRALRSSHLEVDTISRPSDNTRVWRFLAPVVLAGCGVLLVTSAKAADGDDLRGSDVVALSDLVRTEERRVQELQSRIDDLSSDVEDLTAGQGNSEAAEVDRHTEELLPAAGLTAVEGPGLTVTLDDAPEADDLSEDSEVNIEDRLVHQQDLEGVINALWAGGAEAVTVMDQRIVWTSTVQCEGPVLLLNGRTFYPPYTISAIGDADAMRDALDAEPKVREYRAWADRVGLTYRVVEDEELQMDAFTGSVQGGQSS</sequence>
<reference evidence="3 4" key="1">
    <citation type="submission" date="2018-01" db="EMBL/GenBank/DDBJ databases">
        <title>Draft genome sequence of Jiangella sp. GTF31.</title>
        <authorList>
            <person name="Sahin N."/>
            <person name="Ay H."/>
            <person name="Saygin H."/>
        </authorList>
    </citation>
    <scope>NUCLEOTIDE SEQUENCE [LARGE SCALE GENOMIC DNA]</scope>
    <source>
        <strain evidence="3 4">GTF31</strain>
    </source>
</reference>
<comment type="similarity">
    <text evidence="1">Belongs to the UPF0749 family.</text>
</comment>
<evidence type="ECO:0000313" key="3">
    <source>
        <dbReference type="EMBL" id="PZF80941.1"/>
    </source>
</evidence>